<comment type="caution">
    <text evidence="2">The sequence shown here is derived from an EMBL/GenBank/DDBJ whole genome shotgun (WGS) entry which is preliminary data.</text>
</comment>
<keyword evidence="1" id="KW-0812">Transmembrane</keyword>
<dbReference type="EMBL" id="JBEAFC010000011">
    <property type="protein sequence ID" value="KAL1536057.1"/>
    <property type="molecule type" value="Genomic_DNA"/>
</dbReference>
<proteinExistence type="predicted"/>
<protein>
    <submittedName>
        <fullName evidence="2">Uncharacterized protein</fullName>
    </submittedName>
</protein>
<dbReference type="AlphaFoldDB" id="A0ABD1FWK2"/>
<accession>A0ABD1FWK2</accession>
<reference evidence="2 3" key="1">
    <citation type="submission" date="2024-06" db="EMBL/GenBank/DDBJ databases">
        <title>A chromosome level genome sequence of Diviner's sage (Salvia divinorum).</title>
        <authorList>
            <person name="Ford S.A."/>
            <person name="Ro D.-K."/>
            <person name="Ness R.W."/>
            <person name="Phillips M.A."/>
        </authorList>
    </citation>
    <scope>NUCLEOTIDE SEQUENCE [LARGE SCALE GENOMIC DNA]</scope>
    <source>
        <strain evidence="2">SAF-2024a</strain>
        <tissue evidence="2">Leaf</tissue>
    </source>
</reference>
<sequence>MSASNVSGTALLGPTTRRRAVEKNLPSGGSDLAAAAAVIIESEIRDVRLISGDSAVAILRDARKTLSPQIQAKKSGAAKKPTKPRWLTVISILTKNLALVVVLLGFVQMVRWTVVNSGRDIGDLSTMSGDFEGKLSEV</sequence>
<keyword evidence="1" id="KW-1133">Transmembrane helix</keyword>
<evidence type="ECO:0000256" key="1">
    <source>
        <dbReference type="SAM" id="Phobius"/>
    </source>
</evidence>
<feature type="transmembrane region" description="Helical" evidence="1">
    <location>
        <begin position="86"/>
        <end position="107"/>
    </location>
</feature>
<evidence type="ECO:0000313" key="3">
    <source>
        <dbReference type="Proteomes" id="UP001567538"/>
    </source>
</evidence>
<keyword evidence="3" id="KW-1185">Reference proteome</keyword>
<keyword evidence="1" id="KW-0472">Membrane</keyword>
<dbReference type="Proteomes" id="UP001567538">
    <property type="component" value="Unassembled WGS sequence"/>
</dbReference>
<name>A0ABD1FWK2_SALDI</name>
<organism evidence="2 3">
    <name type="scientific">Salvia divinorum</name>
    <name type="common">Maria pastora</name>
    <name type="synonym">Diviner's sage</name>
    <dbReference type="NCBI Taxonomy" id="28513"/>
    <lineage>
        <taxon>Eukaryota</taxon>
        <taxon>Viridiplantae</taxon>
        <taxon>Streptophyta</taxon>
        <taxon>Embryophyta</taxon>
        <taxon>Tracheophyta</taxon>
        <taxon>Spermatophyta</taxon>
        <taxon>Magnoliopsida</taxon>
        <taxon>eudicotyledons</taxon>
        <taxon>Gunneridae</taxon>
        <taxon>Pentapetalae</taxon>
        <taxon>asterids</taxon>
        <taxon>lamiids</taxon>
        <taxon>Lamiales</taxon>
        <taxon>Lamiaceae</taxon>
        <taxon>Nepetoideae</taxon>
        <taxon>Mentheae</taxon>
        <taxon>Salviinae</taxon>
        <taxon>Salvia</taxon>
        <taxon>Salvia subgen. Calosphace</taxon>
    </lineage>
</organism>
<evidence type="ECO:0000313" key="2">
    <source>
        <dbReference type="EMBL" id="KAL1536057.1"/>
    </source>
</evidence>
<gene>
    <name evidence="2" type="ORF">AAHA92_28763</name>
</gene>